<dbReference type="InterPro" id="IPR010208">
    <property type="entry name" value="Ion_transpt_RnfC/RsxC"/>
</dbReference>
<dbReference type="EC" id="7.-.-.-" evidence="8"/>
<dbReference type="GO" id="GO:0005886">
    <property type="term" value="C:plasma membrane"/>
    <property type="evidence" value="ECO:0007669"/>
    <property type="project" value="UniProtKB-SubCell"/>
</dbReference>
<dbReference type="InterPro" id="IPR011538">
    <property type="entry name" value="Nuo51_FMN-bd"/>
</dbReference>
<comment type="cofactor">
    <cofactor evidence="8">
        <name>[4Fe-4S] cluster</name>
        <dbReference type="ChEBI" id="CHEBI:49883"/>
    </cofactor>
    <text evidence="8">Binds 2 [4Fe-4S] clusters per subunit.</text>
</comment>
<dbReference type="GO" id="GO:0022900">
    <property type="term" value="P:electron transport chain"/>
    <property type="evidence" value="ECO:0007669"/>
    <property type="project" value="UniProtKB-UniRule"/>
</dbReference>
<dbReference type="HAMAP" id="MF_00461">
    <property type="entry name" value="RsxC_RnfC"/>
    <property type="match status" value="1"/>
</dbReference>
<dbReference type="SUPFAM" id="SSF46548">
    <property type="entry name" value="alpha-helical ferredoxin"/>
    <property type="match status" value="1"/>
</dbReference>
<evidence type="ECO:0000256" key="3">
    <source>
        <dbReference type="ARBA" id="ARBA00022723"/>
    </source>
</evidence>
<dbReference type="EMBL" id="MTEJ01000229">
    <property type="protein sequence ID" value="OQX06825.1"/>
    <property type="molecule type" value="Genomic_DNA"/>
</dbReference>
<evidence type="ECO:0000259" key="10">
    <source>
        <dbReference type="PROSITE" id="PS51379"/>
    </source>
</evidence>
<protein>
    <recommendedName>
        <fullName evidence="8">Ion-translocating oxidoreductase complex subunit C</fullName>
        <ecNumber evidence="8">7.-.-.-</ecNumber>
    </recommendedName>
    <alternativeName>
        <fullName evidence="8">Rnf electron transport complex subunit C</fullName>
    </alternativeName>
</protein>
<keyword evidence="8" id="KW-1003">Cell membrane</keyword>
<feature type="domain" description="4Fe-4S ferredoxin-type" evidence="10">
    <location>
        <begin position="406"/>
        <end position="435"/>
    </location>
</feature>
<feature type="binding site" evidence="8">
    <location>
        <position position="382"/>
    </location>
    <ligand>
        <name>[4Fe-4S] cluster</name>
        <dbReference type="ChEBI" id="CHEBI:49883"/>
        <label>1</label>
    </ligand>
</feature>
<dbReference type="NCBIfam" id="NF003454">
    <property type="entry name" value="PRK05035.1"/>
    <property type="match status" value="1"/>
</dbReference>
<comment type="caution">
    <text evidence="11">The sequence shown here is derived from an EMBL/GenBank/DDBJ whole genome shotgun (WGS) entry which is preliminary data.</text>
</comment>
<accession>A0A1Y1QJA9</accession>
<keyword evidence="8" id="KW-1278">Translocase</keyword>
<comment type="function">
    <text evidence="8">Part of a membrane-bound complex that couples electron transfer with translocation of ions across the membrane.</text>
</comment>
<reference evidence="11 12" key="1">
    <citation type="submission" date="2017-01" db="EMBL/GenBank/DDBJ databases">
        <title>Novel large sulfur bacteria in the metagenomes of groundwater-fed chemosynthetic microbial mats in the Lake Huron basin.</title>
        <authorList>
            <person name="Sharrar A.M."/>
            <person name="Flood B.E."/>
            <person name="Bailey J.V."/>
            <person name="Jones D.S."/>
            <person name="Biddanda B."/>
            <person name="Ruberg S.A."/>
            <person name="Marcus D.N."/>
            <person name="Dick G.J."/>
        </authorList>
    </citation>
    <scope>NUCLEOTIDE SEQUENCE [LARGE SCALE GENOMIC DNA]</scope>
    <source>
        <strain evidence="11">A8</strain>
    </source>
</reference>
<dbReference type="Pfam" id="PF01512">
    <property type="entry name" value="Complex1_51K"/>
    <property type="match status" value="1"/>
</dbReference>
<dbReference type="Pfam" id="PF13375">
    <property type="entry name" value="RnfC_N"/>
    <property type="match status" value="1"/>
</dbReference>
<feature type="region of interest" description="Disordered" evidence="9">
    <location>
        <begin position="472"/>
        <end position="495"/>
    </location>
</feature>
<evidence type="ECO:0000256" key="6">
    <source>
        <dbReference type="ARBA" id="ARBA00023004"/>
    </source>
</evidence>
<feature type="binding site" evidence="8">
    <location>
        <position position="376"/>
    </location>
    <ligand>
        <name>[4Fe-4S] cluster</name>
        <dbReference type="ChEBI" id="CHEBI:49883"/>
        <label>1</label>
    </ligand>
</feature>
<evidence type="ECO:0000256" key="4">
    <source>
        <dbReference type="ARBA" id="ARBA00022737"/>
    </source>
</evidence>
<dbReference type="PANTHER" id="PTHR43034:SF2">
    <property type="entry name" value="ION-TRANSLOCATING OXIDOREDUCTASE COMPLEX SUBUNIT C"/>
    <property type="match status" value="1"/>
</dbReference>
<dbReference type="InterPro" id="IPR017900">
    <property type="entry name" value="4Fe4S_Fe_S_CS"/>
</dbReference>
<keyword evidence="5 8" id="KW-0249">Electron transport</keyword>
<dbReference type="PROSITE" id="PS51379">
    <property type="entry name" value="4FE4S_FER_2"/>
    <property type="match status" value="2"/>
</dbReference>
<feature type="compositionally biased region" description="Basic and acidic residues" evidence="9">
    <location>
        <begin position="472"/>
        <end position="493"/>
    </location>
</feature>
<dbReference type="AlphaFoldDB" id="A0A1Y1QJA9"/>
<feature type="domain" description="4Fe-4S ferredoxin-type" evidence="10">
    <location>
        <begin position="365"/>
        <end position="396"/>
    </location>
</feature>
<evidence type="ECO:0000256" key="5">
    <source>
        <dbReference type="ARBA" id="ARBA00022982"/>
    </source>
</evidence>
<proteinExistence type="inferred from homology"/>
<keyword evidence="8" id="KW-0472">Membrane</keyword>
<dbReference type="FunFam" id="3.30.70.20:FF:000044">
    <property type="entry name" value="Ion-translocating oxidoreductase complex subunit C"/>
    <property type="match status" value="1"/>
</dbReference>
<dbReference type="GO" id="GO:0046872">
    <property type="term" value="F:metal ion binding"/>
    <property type="evidence" value="ECO:0007669"/>
    <property type="project" value="UniProtKB-KW"/>
</dbReference>
<dbReference type="NCBIfam" id="TIGR01945">
    <property type="entry name" value="rnfC"/>
    <property type="match status" value="1"/>
</dbReference>
<evidence type="ECO:0000313" key="12">
    <source>
        <dbReference type="Proteomes" id="UP000192491"/>
    </source>
</evidence>
<dbReference type="InterPro" id="IPR017896">
    <property type="entry name" value="4Fe4S_Fe-S-bd"/>
</dbReference>
<organism evidence="11 12">
    <name type="scientific">Thiothrix lacustris</name>
    <dbReference type="NCBI Taxonomy" id="525917"/>
    <lineage>
        <taxon>Bacteria</taxon>
        <taxon>Pseudomonadati</taxon>
        <taxon>Pseudomonadota</taxon>
        <taxon>Gammaproteobacteria</taxon>
        <taxon>Thiotrichales</taxon>
        <taxon>Thiotrichaceae</taxon>
        <taxon>Thiothrix</taxon>
    </lineage>
</organism>
<comment type="subcellular location">
    <subcellularLocation>
        <location evidence="8">Cell inner membrane</location>
        <topology evidence="8">Peripheral membrane protein</topology>
    </subcellularLocation>
</comment>
<dbReference type="Pfam" id="PF12838">
    <property type="entry name" value="Fer4_7"/>
    <property type="match status" value="1"/>
</dbReference>
<dbReference type="PANTHER" id="PTHR43034">
    <property type="entry name" value="ION-TRANSLOCATING OXIDOREDUCTASE COMPLEX SUBUNIT C"/>
    <property type="match status" value="1"/>
</dbReference>
<dbReference type="InterPro" id="IPR026902">
    <property type="entry name" value="RnfC_N"/>
</dbReference>
<feature type="binding site" evidence="8">
    <location>
        <position position="379"/>
    </location>
    <ligand>
        <name>[4Fe-4S] cluster</name>
        <dbReference type="ChEBI" id="CHEBI:49883"/>
        <label>1</label>
    </ligand>
</feature>
<dbReference type="InterPro" id="IPR037225">
    <property type="entry name" value="Nuo51_FMN-bd_sf"/>
</dbReference>
<dbReference type="Proteomes" id="UP000192491">
    <property type="component" value="Unassembled WGS sequence"/>
</dbReference>
<comment type="similarity">
    <text evidence="8">Belongs to the 4Fe4S bacterial-type ferredoxin family. RnfC subfamily.</text>
</comment>
<keyword evidence="2 8" id="KW-0004">4Fe-4S</keyword>
<evidence type="ECO:0000256" key="8">
    <source>
        <dbReference type="HAMAP-Rule" id="MF_00461"/>
    </source>
</evidence>
<dbReference type="Gene3D" id="3.40.50.11540">
    <property type="entry name" value="NADH-ubiquinone oxidoreductase 51kDa subunit"/>
    <property type="match status" value="1"/>
</dbReference>
<dbReference type="Pfam" id="PF10531">
    <property type="entry name" value="SLBB"/>
    <property type="match status" value="1"/>
</dbReference>
<feature type="binding site" evidence="8">
    <location>
        <position position="421"/>
    </location>
    <ligand>
        <name>[4Fe-4S] cluster</name>
        <dbReference type="ChEBI" id="CHEBI:49883"/>
        <label>2</label>
    </ligand>
</feature>
<keyword evidence="8" id="KW-0997">Cell inner membrane</keyword>
<evidence type="ECO:0000256" key="7">
    <source>
        <dbReference type="ARBA" id="ARBA00023014"/>
    </source>
</evidence>
<keyword evidence="1 8" id="KW-0813">Transport</keyword>
<evidence type="ECO:0000313" key="11">
    <source>
        <dbReference type="EMBL" id="OQX06825.1"/>
    </source>
</evidence>
<keyword evidence="4 8" id="KW-0677">Repeat</keyword>
<dbReference type="GO" id="GO:0051539">
    <property type="term" value="F:4 iron, 4 sulfur cluster binding"/>
    <property type="evidence" value="ECO:0007669"/>
    <property type="project" value="UniProtKB-KW"/>
</dbReference>
<feature type="binding site" evidence="8">
    <location>
        <position position="415"/>
    </location>
    <ligand>
        <name>[4Fe-4S] cluster</name>
        <dbReference type="ChEBI" id="CHEBI:49883"/>
        <label>2</label>
    </ligand>
</feature>
<sequence length="523" mass="56584">MIQTLRKLWRNPGGLHLAENKDVSTQCPSRQIPLATQLVIPLLQHAGDKPKVMVHAGDYVYKGQTLAVAQSNNSVNVHATTSGTITTIEARPVAHPSGLHDLCVVLIPDGKDDWGDARLPTYPHYTEIDPAILRQQVKAAGVVGMGGAVFPSAVKLNVRPDKPIRTLILNGAECEPYITCDDMLMREQAAEIIAGAQVMMHIVKPQECLIGVEDNKPLAIAAIQAAITASQDPRIQVIAVPTIYPSGGAKQLTFILTGKEVPSGGRSSDIGVLCNNVATARAIYHAVVHGEPSLSRYVTVTGNGITQPCNLEIPFGTPISHVAAHAGGTTPQAKRWRMGGPMMGITLRDPATPIVKAMNCLLVNDELENTQPAMPCIRCGRCTDACPTSLLPQQLYWFARAKEFDKAKTHHLSDCIECGCCEYVCPSHIPLVSYYRFAKAEIRAERDAKVKADLARERHEFHQERLERAKREKAEKLAKHKEQAQTNTDDGKKAAIQAALDRAKAKKAEAAAAAPTTSGDTTA</sequence>
<gene>
    <name evidence="8" type="primary">rnfC</name>
    <name evidence="11" type="ORF">BWK73_29820</name>
</gene>
<evidence type="ECO:0000256" key="1">
    <source>
        <dbReference type="ARBA" id="ARBA00022448"/>
    </source>
</evidence>
<feature type="binding site" evidence="8">
    <location>
        <position position="386"/>
    </location>
    <ligand>
        <name>[4Fe-4S] cluster</name>
        <dbReference type="ChEBI" id="CHEBI:49883"/>
        <label>2</label>
    </ligand>
</feature>
<evidence type="ECO:0000256" key="2">
    <source>
        <dbReference type="ARBA" id="ARBA00022485"/>
    </source>
</evidence>
<dbReference type="Gene3D" id="3.30.70.20">
    <property type="match status" value="1"/>
</dbReference>
<dbReference type="InterPro" id="IPR019554">
    <property type="entry name" value="Soluble_ligand-bd"/>
</dbReference>
<keyword evidence="6 8" id="KW-0408">Iron</keyword>
<keyword evidence="3 8" id="KW-0479">Metal-binding</keyword>
<evidence type="ECO:0000256" key="9">
    <source>
        <dbReference type="SAM" id="MobiDB-lite"/>
    </source>
</evidence>
<dbReference type="GO" id="GO:0009055">
    <property type="term" value="F:electron transfer activity"/>
    <property type="evidence" value="ECO:0007669"/>
    <property type="project" value="InterPro"/>
</dbReference>
<name>A0A1Y1QJA9_9GAMM</name>
<dbReference type="PROSITE" id="PS00198">
    <property type="entry name" value="4FE4S_FER_1"/>
    <property type="match status" value="1"/>
</dbReference>
<feature type="binding site" evidence="8">
    <location>
        <position position="418"/>
    </location>
    <ligand>
        <name>[4Fe-4S] cluster</name>
        <dbReference type="ChEBI" id="CHEBI:49883"/>
        <label>2</label>
    </ligand>
</feature>
<keyword evidence="7 8" id="KW-0411">Iron-sulfur</keyword>
<comment type="subunit">
    <text evidence="8">The complex is composed of six subunits: RnfA, RnfB, RnfC, RnfD, RnfE and RnfG.</text>
</comment>
<feature type="binding site" evidence="8">
    <location>
        <position position="425"/>
    </location>
    <ligand>
        <name>[4Fe-4S] cluster</name>
        <dbReference type="ChEBI" id="CHEBI:49883"/>
        <label>1</label>
    </ligand>
</feature>
<dbReference type="SUPFAM" id="SSF142019">
    <property type="entry name" value="Nqo1 FMN-binding domain-like"/>
    <property type="match status" value="1"/>
</dbReference>